<dbReference type="AlphaFoldDB" id="A0A238JTN2"/>
<dbReference type="PANTHER" id="PTHR43756:SF5">
    <property type="entry name" value="CHOLINE MONOOXYGENASE, CHLOROPLASTIC"/>
    <property type="match status" value="1"/>
</dbReference>
<evidence type="ECO:0000259" key="7">
    <source>
        <dbReference type="PROSITE" id="PS51296"/>
    </source>
</evidence>
<accession>A0A238JTN2</accession>
<dbReference type="GO" id="GO:0051537">
    <property type="term" value="F:2 iron, 2 sulfur cluster binding"/>
    <property type="evidence" value="ECO:0007669"/>
    <property type="project" value="UniProtKB-KW"/>
</dbReference>
<comment type="cofactor">
    <cofactor evidence="1">
        <name>Fe cation</name>
        <dbReference type="ChEBI" id="CHEBI:24875"/>
    </cofactor>
</comment>
<dbReference type="EC" id="1.14.12.18" evidence="8"/>
<dbReference type="Pfam" id="PF00355">
    <property type="entry name" value="Rieske"/>
    <property type="match status" value="1"/>
</dbReference>
<gene>
    <name evidence="8" type="primary">bphA</name>
    <name evidence="8" type="ORF">RUA8715_00288</name>
</gene>
<dbReference type="SUPFAM" id="SSF55961">
    <property type="entry name" value="Bet v1-like"/>
    <property type="match status" value="1"/>
</dbReference>
<keyword evidence="4 8" id="KW-0560">Oxidoreductase</keyword>
<dbReference type="PROSITE" id="PS51296">
    <property type="entry name" value="RIESKE"/>
    <property type="match status" value="1"/>
</dbReference>
<dbReference type="InterPro" id="IPR036922">
    <property type="entry name" value="Rieske_2Fe-2S_sf"/>
</dbReference>
<organism evidence="8 9">
    <name type="scientific">Ruegeria arenilitoris</name>
    <dbReference type="NCBI Taxonomy" id="1173585"/>
    <lineage>
        <taxon>Bacteria</taxon>
        <taxon>Pseudomonadati</taxon>
        <taxon>Pseudomonadota</taxon>
        <taxon>Alphaproteobacteria</taxon>
        <taxon>Rhodobacterales</taxon>
        <taxon>Roseobacteraceae</taxon>
        <taxon>Ruegeria</taxon>
    </lineage>
</organism>
<sequence>MTRMYHRLPASAYTAQDWYDREQELIFSRTWRYAGFAEDVPEPGHYISVQAGLNNIFVVMGRDRRLRAFHNICRHRGTQLIRAVGKTQKALTCHYHDWTYDLEGNLISVPDENREYPDGIDKSCLGLKPASVDLWRGMIFVHPDPQAPSLAEWFGPVDPLLGPHKPEEMVEYGEARQSYEIRANWKIVVENYIDVYHLSHLHSNTLHMYDHGRAEYGWEGPHYHFWEPPSSDYARALEKNLPTPRVIPKPHIGAWVPMLFPGIGLAGSEDSWNIFIITPLAPDRTRVENRTRLASASAWEYSRQQWSSYAFWRDFGGPKYKGDDALGKDDPMASGDFTTEDVYACEQQQKSLASRLFEVGPASVGEGPVLQHQQVVLDFMAKAEAET</sequence>
<evidence type="ECO:0000256" key="2">
    <source>
        <dbReference type="ARBA" id="ARBA00022714"/>
    </source>
</evidence>
<evidence type="ECO:0000313" key="9">
    <source>
        <dbReference type="Proteomes" id="UP000202485"/>
    </source>
</evidence>
<name>A0A238JTN2_9RHOB</name>
<keyword evidence="2" id="KW-0001">2Fe-2S</keyword>
<dbReference type="GO" id="GO:0005506">
    <property type="term" value="F:iron ion binding"/>
    <property type="evidence" value="ECO:0007669"/>
    <property type="project" value="InterPro"/>
</dbReference>
<keyword evidence="6" id="KW-0411">Iron-sulfur</keyword>
<dbReference type="InterPro" id="IPR015879">
    <property type="entry name" value="Ring_hydroxy_dOase_asu_C_dom"/>
</dbReference>
<proteinExistence type="predicted"/>
<dbReference type="Gene3D" id="2.102.10.10">
    <property type="entry name" value="Rieske [2Fe-2S] iron-sulphur domain"/>
    <property type="match status" value="1"/>
</dbReference>
<evidence type="ECO:0000256" key="4">
    <source>
        <dbReference type="ARBA" id="ARBA00023002"/>
    </source>
</evidence>
<evidence type="ECO:0000256" key="6">
    <source>
        <dbReference type="ARBA" id="ARBA00023014"/>
    </source>
</evidence>
<dbReference type="CDD" id="cd00680">
    <property type="entry name" value="RHO_alpha_C"/>
    <property type="match status" value="1"/>
</dbReference>
<dbReference type="PANTHER" id="PTHR43756">
    <property type="entry name" value="CHOLINE MONOOXYGENASE, CHLOROPLASTIC"/>
    <property type="match status" value="1"/>
</dbReference>
<dbReference type="PRINTS" id="PR00090">
    <property type="entry name" value="RNGDIOXGNASE"/>
</dbReference>
<dbReference type="InterPro" id="IPR001663">
    <property type="entry name" value="Rng_hydr_dOase-A"/>
</dbReference>
<keyword evidence="8" id="KW-0223">Dioxygenase</keyword>
<evidence type="ECO:0000256" key="5">
    <source>
        <dbReference type="ARBA" id="ARBA00023004"/>
    </source>
</evidence>
<dbReference type="Proteomes" id="UP000202485">
    <property type="component" value="Unassembled WGS sequence"/>
</dbReference>
<evidence type="ECO:0000256" key="1">
    <source>
        <dbReference type="ARBA" id="ARBA00001962"/>
    </source>
</evidence>
<evidence type="ECO:0000313" key="8">
    <source>
        <dbReference type="EMBL" id="SMX34011.1"/>
    </source>
</evidence>
<dbReference type="SUPFAM" id="SSF50022">
    <property type="entry name" value="ISP domain"/>
    <property type="match status" value="1"/>
</dbReference>
<protein>
    <submittedName>
        <fullName evidence="8">Biphenyl dioxygenase subunit alpha</fullName>
        <ecNumber evidence="8">1.14.12.18</ecNumber>
    </submittedName>
</protein>
<dbReference type="GO" id="GO:0018687">
    <property type="term" value="F:biphenyl 2,3-dioxygenase activity"/>
    <property type="evidence" value="ECO:0007669"/>
    <property type="project" value="UniProtKB-EC"/>
</dbReference>
<dbReference type="Gene3D" id="3.90.380.10">
    <property type="entry name" value="Naphthalene 1,2-dioxygenase Alpha Subunit, Chain A, domain 1"/>
    <property type="match status" value="2"/>
</dbReference>
<dbReference type="RefSeq" id="WP_093961881.1">
    <property type="nucleotide sequence ID" value="NZ_FXYG01000001.1"/>
</dbReference>
<evidence type="ECO:0000256" key="3">
    <source>
        <dbReference type="ARBA" id="ARBA00022723"/>
    </source>
</evidence>
<keyword evidence="3" id="KW-0479">Metal-binding</keyword>
<reference evidence="9" key="1">
    <citation type="submission" date="2017-05" db="EMBL/GenBank/DDBJ databases">
        <authorList>
            <person name="Rodrigo-Torres L."/>
            <person name="Arahal R. D."/>
            <person name="Lucena T."/>
        </authorList>
    </citation>
    <scope>NUCLEOTIDE SEQUENCE [LARGE SCALE GENOMIC DNA]</scope>
    <source>
        <strain evidence="9">CECT 8715</strain>
    </source>
</reference>
<keyword evidence="9" id="KW-1185">Reference proteome</keyword>
<feature type="domain" description="Rieske" evidence="7">
    <location>
        <begin position="31"/>
        <end position="141"/>
    </location>
</feature>
<keyword evidence="5" id="KW-0408">Iron</keyword>
<dbReference type="InterPro" id="IPR017941">
    <property type="entry name" value="Rieske_2Fe-2S"/>
</dbReference>
<dbReference type="CDD" id="cd03469">
    <property type="entry name" value="Rieske_RO_Alpha_N"/>
    <property type="match status" value="1"/>
</dbReference>
<dbReference type="EMBL" id="FXYG01000001">
    <property type="protein sequence ID" value="SMX34011.1"/>
    <property type="molecule type" value="Genomic_DNA"/>
</dbReference>
<dbReference type="OrthoDB" id="7456916at2"/>
<dbReference type="Pfam" id="PF00848">
    <property type="entry name" value="Ring_hydroxyl_A"/>
    <property type="match status" value="1"/>
</dbReference>